<evidence type="ECO:0000313" key="3">
    <source>
        <dbReference type="Proteomes" id="UP000250928"/>
    </source>
</evidence>
<dbReference type="PANTHER" id="PTHR45846:SF1">
    <property type="entry name" value="TRNA-DIHYDROURIDINE(47) SYNTHASE [NAD(P)(+)]-LIKE"/>
    <property type="match status" value="1"/>
</dbReference>
<dbReference type="GO" id="GO:0003723">
    <property type="term" value="F:RNA binding"/>
    <property type="evidence" value="ECO:0007669"/>
    <property type="project" value="TreeGrafter"/>
</dbReference>
<gene>
    <name evidence="2" type="ORF">C3L24_00695</name>
</gene>
<dbReference type="InterPro" id="IPR035587">
    <property type="entry name" value="DUS-like_FMN-bd"/>
</dbReference>
<proteinExistence type="predicted"/>
<dbReference type="Proteomes" id="UP000250928">
    <property type="component" value="Unassembled WGS sequence"/>
</dbReference>
<protein>
    <recommendedName>
        <fullName evidence="1">DUS-like FMN-binding domain-containing protein</fullName>
    </recommendedName>
</protein>
<evidence type="ECO:0000313" key="2">
    <source>
        <dbReference type="EMBL" id="PUE05663.1"/>
    </source>
</evidence>
<dbReference type="InterPro" id="IPR013785">
    <property type="entry name" value="Aldolase_TIM"/>
</dbReference>
<name>A0A657Q108_9GAMM</name>
<dbReference type="Pfam" id="PF01207">
    <property type="entry name" value="Dus"/>
    <property type="match status" value="1"/>
</dbReference>
<dbReference type="AlphaFoldDB" id="A0A657Q108"/>
<dbReference type="Gene3D" id="3.20.20.70">
    <property type="entry name" value="Aldolase class I"/>
    <property type="match status" value="1"/>
</dbReference>
<dbReference type="SUPFAM" id="SSF51395">
    <property type="entry name" value="FMN-linked oxidoreductases"/>
    <property type="match status" value="2"/>
</dbReference>
<evidence type="ECO:0000259" key="1">
    <source>
        <dbReference type="Pfam" id="PF01207"/>
    </source>
</evidence>
<dbReference type="EMBL" id="PQCO01000052">
    <property type="protein sequence ID" value="PUE05663.1"/>
    <property type="molecule type" value="Genomic_DNA"/>
</dbReference>
<dbReference type="GO" id="GO:0017150">
    <property type="term" value="F:tRNA dihydrouridine synthase activity"/>
    <property type="evidence" value="ECO:0007669"/>
    <property type="project" value="TreeGrafter"/>
</dbReference>
<feature type="domain" description="DUS-like FMN-binding" evidence="1">
    <location>
        <begin position="13"/>
        <end position="107"/>
    </location>
</feature>
<comment type="caution">
    <text evidence="2">The sequence shown here is derived from an EMBL/GenBank/DDBJ whole genome shotgun (WGS) entry which is preliminary data.</text>
</comment>
<organism evidence="2 3">
    <name type="scientific">Candidatus Sedimenticola endophacoides</name>
    <dbReference type="NCBI Taxonomy" id="2548426"/>
    <lineage>
        <taxon>Bacteria</taxon>
        <taxon>Pseudomonadati</taxon>
        <taxon>Pseudomonadota</taxon>
        <taxon>Gammaproteobacteria</taxon>
        <taxon>Chromatiales</taxon>
        <taxon>Sedimenticolaceae</taxon>
        <taxon>Sedimenticola</taxon>
    </lineage>
</organism>
<accession>A0A657Q108</accession>
<sequence>MRIGPHLLENRLLLAPMAGVSDRPFRQICRQLGAAMTVSEMVSADTTLWGTRKSLRRLDFRGEPGPVSVQILGAEPRKMAEAARINADLGARIIDINMGCPAKKVCRVAAILHEHLQHLHAFHGARHGVRVARKHIAWYSRRYPGGATFRKAINQTDCARRQLEIVKDFFQQLTERELAA</sequence>
<dbReference type="CDD" id="cd02801">
    <property type="entry name" value="DUS_like_FMN"/>
    <property type="match status" value="1"/>
</dbReference>
<reference evidence="2 3" key="1">
    <citation type="submission" date="2018-01" db="EMBL/GenBank/DDBJ databases">
        <title>Novel co-symbiosis in the lucinid bivalve Phacoides pectinatus.</title>
        <authorList>
            <person name="Lim S.J."/>
            <person name="Davis B.G."/>
            <person name="Gill D.E."/>
            <person name="Engel A.S."/>
            <person name="Anderson L.C."/>
            <person name="Campbell B.J."/>
        </authorList>
    </citation>
    <scope>NUCLEOTIDE SEQUENCE [LARGE SCALE GENOMIC DNA]</scope>
    <source>
        <strain evidence="2">N3_P5</strain>
    </source>
</reference>
<dbReference type="PANTHER" id="PTHR45846">
    <property type="entry name" value="TRNA-DIHYDROURIDINE(47) SYNTHASE [NAD(P)(+)]-LIKE"/>
    <property type="match status" value="1"/>
</dbReference>